<dbReference type="Gene3D" id="1.20.120.140">
    <property type="entry name" value="Signal recognition particle SRP54, nucleotide-binding domain"/>
    <property type="match status" value="1"/>
</dbReference>
<keyword evidence="11 13" id="KW-0687">Ribonucleoprotein</keyword>
<dbReference type="InterPro" id="IPR036891">
    <property type="entry name" value="Signal_recog_part_SRP54_M_sf"/>
</dbReference>
<keyword evidence="16" id="KW-1185">Reference proteome</keyword>
<dbReference type="InterPro" id="IPR000897">
    <property type="entry name" value="SRP54_GTPase_dom"/>
</dbReference>
<evidence type="ECO:0000256" key="12">
    <source>
        <dbReference type="ARBA" id="ARBA00048157"/>
    </source>
</evidence>
<dbReference type="PANTHER" id="PTHR11564:SF5">
    <property type="entry name" value="SIGNAL RECOGNITION PARTICLE SUBUNIT SRP54"/>
    <property type="match status" value="1"/>
</dbReference>
<organism evidence="15 16">
    <name type="scientific">Galdieria yellowstonensis</name>
    <dbReference type="NCBI Taxonomy" id="3028027"/>
    <lineage>
        <taxon>Eukaryota</taxon>
        <taxon>Rhodophyta</taxon>
        <taxon>Bangiophyceae</taxon>
        <taxon>Galdieriales</taxon>
        <taxon>Galdieriaceae</taxon>
        <taxon>Galdieria</taxon>
    </lineage>
</organism>
<evidence type="ECO:0000313" key="16">
    <source>
        <dbReference type="Proteomes" id="UP001300502"/>
    </source>
</evidence>
<evidence type="ECO:0000256" key="11">
    <source>
        <dbReference type="ARBA" id="ARBA00023274"/>
    </source>
</evidence>
<keyword evidence="7" id="KW-0256">Endoplasmic reticulum</keyword>
<evidence type="ECO:0000256" key="2">
    <source>
        <dbReference type="ARBA" id="ARBA00004496"/>
    </source>
</evidence>
<comment type="domain">
    <text evidence="13">The NG domain, also named G domain, is a special guanosine triphosphatase (GTPase) domain, which binds GTP and forms a guanosine 5'-triphosphate (GTP)-dependent complex with a homologous NG domain in the SRP receptor subunit SRPRA. The two NG domains undergo cooperative rearrangements upon their assembly, which culminate in the reciprocal activation of the GTPase activity of one another. SRP receptor compaction upon binding with cargo-loaded SRP and GTPase rearrangement drive SRP-mediated cotranslational protein translocation into the ER.</text>
</comment>
<dbReference type="SMART" id="SM00963">
    <property type="entry name" value="SRP54_N"/>
    <property type="match status" value="1"/>
</dbReference>
<dbReference type="GO" id="GO:0005829">
    <property type="term" value="C:cytosol"/>
    <property type="evidence" value="ECO:0007669"/>
    <property type="project" value="TreeGrafter"/>
</dbReference>
<keyword evidence="4 13" id="KW-0963">Cytoplasm</keyword>
<dbReference type="GO" id="GO:0005783">
    <property type="term" value="C:endoplasmic reticulum"/>
    <property type="evidence" value="ECO:0007669"/>
    <property type="project" value="UniProtKB-SubCell"/>
</dbReference>
<feature type="domain" description="SRP54-type proteins GTP-binding" evidence="14">
    <location>
        <begin position="269"/>
        <end position="282"/>
    </location>
</feature>
<dbReference type="GO" id="GO:0008312">
    <property type="term" value="F:7S RNA binding"/>
    <property type="evidence" value="ECO:0007669"/>
    <property type="project" value="UniProtKB-UniRule"/>
</dbReference>
<dbReference type="InterPro" id="IPR027417">
    <property type="entry name" value="P-loop_NTPase"/>
</dbReference>
<dbReference type="Pfam" id="PF02978">
    <property type="entry name" value="SRP_SPB"/>
    <property type="match status" value="1"/>
</dbReference>
<comment type="domain">
    <text evidence="13">The M domain binds the 7SL RNA in presence of SRP19 and binds the signal sequence of presecretory proteins.</text>
</comment>
<dbReference type="HAMAP" id="MF_00306">
    <property type="entry name" value="SRP54"/>
    <property type="match status" value="1"/>
</dbReference>
<dbReference type="Pfam" id="PF02881">
    <property type="entry name" value="SRP54_N"/>
    <property type="match status" value="1"/>
</dbReference>
<keyword evidence="6" id="KW-0378">Hydrolase</keyword>
<dbReference type="InterPro" id="IPR036225">
    <property type="entry name" value="SRP/SRP_N"/>
</dbReference>
<keyword evidence="8 13" id="KW-0694">RNA-binding</keyword>
<name>A0AAV9IGE1_9RHOD</name>
<evidence type="ECO:0000256" key="8">
    <source>
        <dbReference type="ARBA" id="ARBA00022884"/>
    </source>
</evidence>
<keyword evidence="9 13" id="KW-0342">GTP-binding</keyword>
<dbReference type="SUPFAM" id="SSF47364">
    <property type="entry name" value="Domain of the SRP/SRP receptor G-proteins"/>
    <property type="match status" value="1"/>
</dbReference>
<dbReference type="InterPro" id="IPR004125">
    <property type="entry name" value="Signal_recog_particle_SRP54_M"/>
</dbReference>
<dbReference type="FunFam" id="3.40.50.300:FF:000022">
    <property type="entry name" value="Signal recognition particle 54 kDa subunit"/>
    <property type="match status" value="1"/>
</dbReference>
<evidence type="ECO:0000256" key="3">
    <source>
        <dbReference type="ARBA" id="ARBA00005450"/>
    </source>
</evidence>
<accession>A0AAV9IGE1</accession>
<dbReference type="GO" id="GO:0005786">
    <property type="term" value="C:signal recognition particle, endoplasmic reticulum targeting"/>
    <property type="evidence" value="ECO:0007669"/>
    <property type="project" value="UniProtKB-UniRule"/>
</dbReference>
<dbReference type="Pfam" id="PF00448">
    <property type="entry name" value="SRP54"/>
    <property type="match status" value="1"/>
</dbReference>
<dbReference type="Gene3D" id="1.10.260.30">
    <property type="entry name" value="Signal recognition particle, SRP54 subunit, M-domain"/>
    <property type="match status" value="1"/>
</dbReference>
<reference evidence="15 16" key="1">
    <citation type="submission" date="2022-07" db="EMBL/GenBank/DDBJ databases">
        <title>Genome-wide signatures of adaptation to extreme environments.</title>
        <authorList>
            <person name="Cho C.H."/>
            <person name="Yoon H.S."/>
        </authorList>
    </citation>
    <scope>NUCLEOTIDE SEQUENCE [LARGE SCALE GENOMIC DNA]</scope>
    <source>
        <strain evidence="15 16">108.79 E11</strain>
    </source>
</reference>
<dbReference type="GO" id="GO:0030942">
    <property type="term" value="F:endoplasmic reticulum signal peptide binding"/>
    <property type="evidence" value="ECO:0007669"/>
    <property type="project" value="TreeGrafter"/>
</dbReference>
<evidence type="ECO:0000256" key="4">
    <source>
        <dbReference type="ARBA" id="ARBA00022490"/>
    </source>
</evidence>
<dbReference type="InterPro" id="IPR022941">
    <property type="entry name" value="SRP54"/>
</dbReference>
<evidence type="ECO:0000256" key="1">
    <source>
        <dbReference type="ARBA" id="ARBA00004240"/>
    </source>
</evidence>
<evidence type="ECO:0000256" key="13">
    <source>
        <dbReference type="RuleBase" id="RU364034"/>
    </source>
</evidence>
<evidence type="ECO:0000256" key="5">
    <source>
        <dbReference type="ARBA" id="ARBA00022741"/>
    </source>
</evidence>
<comment type="similarity">
    <text evidence="3 13">Belongs to the GTP-binding SRP family. SRP54 subfamily.</text>
</comment>
<dbReference type="SMART" id="SM00962">
    <property type="entry name" value="SRP54"/>
    <property type="match status" value="1"/>
</dbReference>
<dbReference type="InterPro" id="IPR042101">
    <property type="entry name" value="SRP54_N_sf"/>
</dbReference>
<dbReference type="SUPFAM" id="SSF52540">
    <property type="entry name" value="P-loop containing nucleoside triphosphate hydrolases"/>
    <property type="match status" value="1"/>
</dbReference>
<dbReference type="EMBL" id="JANCYU010000040">
    <property type="protein sequence ID" value="KAK4526442.1"/>
    <property type="molecule type" value="Genomic_DNA"/>
</dbReference>
<dbReference type="PROSITE" id="PS00300">
    <property type="entry name" value="SRP54"/>
    <property type="match status" value="1"/>
</dbReference>
<sequence>MVLSELGKKISGALRKLANKTVVDEEALNEMLGEVCRALLEADVNVKLVQSLRQSVKKKVNLEELAAGVNRRKLIQKAVFDELCNMLNPGSSPPPLKKGKPNVVMFVGLQGNGKTTTCVKYAYYHQRKGWKTALVCADTFRAGAFDQLKQSATKARVPFYGSHTEIDPVKVATEGVNMFKKEKYELIIVDTSGRHKQDTALFDEMEQLAEAIQPNSIIFVMDGTMGQSVYDQALAFRQRVNVGSVIVTKLDGHAKGGGALSAVSATKSPITFIGTGEMLDDLEPFAPQSFVQRLLGLGDISGFVNAVKEAGVDQNPDILKRIQEGVLTLRDLYDQFQSVLKMGPMGKVLSMFPGMQDLIPKGKEREGTLRVKKFLSIMNSMTDEELDNPKVQFNQSRMIRISRGAGRDVKDVEDLLSEYKRLSKLVSRVGKNKALKTGDFSQLQRNMPQQLSRMMDPKMLQQMGGASGLQNLMKQFSSQFRG</sequence>
<comment type="subcellular location">
    <subcellularLocation>
        <location evidence="2 13">Cytoplasm</location>
    </subcellularLocation>
    <subcellularLocation>
        <location evidence="1">Endoplasmic reticulum</location>
    </subcellularLocation>
</comment>
<dbReference type="FunFam" id="1.20.120.140:FF:000001">
    <property type="entry name" value="Signal recognition particle GTPase"/>
    <property type="match status" value="1"/>
</dbReference>
<evidence type="ECO:0000256" key="9">
    <source>
        <dbReference type="ARBA" id="ARBA00023134"/>
    </source>
</evidence>
<dbReference type="SUPFAM" id="SSF47446">
    <property type="entry name" value="Signal peptide-binding domain"/>
    <property type="match status" value="1"/>
</dbReference>
<dbReference type="NCBIfam" id="TIGR01425">
    <property type="entry name" value="SRP54_euk"/>
    <property type="match status" value="1"/>
</dbReference>
<keyword evidence="10 13" id="KW-0733">Signal recognition particle</keyword>
<dbReference type="CDD" id="cd17875">
    <property type="entry name" value="SRP54_G"/>
    <property type="match status" value="1"/>
</dbReference>
<evidence type="ECO:0000256" key="7">
    <source>
        <dbReference type="ARBA" id="ARBA00022824"/>
    </source>
</evidence>
<dbReference type="Proteomes" id="UP001300502">
    <property type="component" value="Unassembled WGS sequence"/>
</dbReference>
<dbReference type="PANTHER" id="PTHR11564">
    <property type="entry name" value="SIGNAL RECOGNITION PARTICLE 54K PROTEIN SRP54"/>
    <property type="match status" value="1"/>
</dbReference>
<dbReference type="GO" id="GO:0006616">
    <property type="term" value="P:SRP-dependent cotranslational protein targeting to membrane, translocation"/>
    <property type="evidence" value="ECO:0007669"/>
    <property type="project" value="TreeGrafter"/>
</dbReference>
<keyword evidence="5 13" id="KW-0547">Nucleotide-binding</keyword>
<dbReference type="InterPro" id="IPR006325">
    <property type="entry name" value="SRP54_euk"/>
</dbReference>
<evidence type="ECO:0000256" key="6">
    <source>
        <dbReference type="ARBA" id="ARBA00022801"/>
    </source>
</evidence>
<dbReference type="GO" id="GO:0005525">
    <property type="term" value="F:GTP binding"/>
    <property type="evidence" value="ECO:0007669"/>
    <property type="project" value="UniProtKB-UniRule"/>
</dbReference>
<dbReference type="AlphaFoldDB" id="A0AAV9IGE1"/>
<protein>
    <recommendedName>
        <fullName evidence="13">Signal recognition particle 54 kDa protein</fullName>
    </recommendedName>
</protein>
<comment type="function">
    <text evidence="13">Component of the signal recognition particle (SRP) complex, a ribonucleoprotein complex that mediates the cotranslational targeting of secretory and membrane proteins to the endoplasmic reticulum (ER).</text>
</comment>
<dbReference type="InterPro" id="IPR013822">
    <property type="entry name" value="Signal_recog_particl_SRP54_hlx"/>
</dbReference>
<dbReference type="Gene3D" id="3.40.50.300">
    <property type="entry name" value="P-loop containing nucleotide triphosphate hydrolases"/>
    <property type="match status" value="1"/>
</dbReference>
<comment type="caution">
    <text evidence="15">The sequence shown here is derived from an EMBL/GenBank/DDBJ whole genome shotgun (WGS) entry which is preliminary data.</text>
</comment>
<dbReference type="GO" id="GO:0003924">
    <property type="term" value="F:GTPase activity"/>
    <property type="evidence" value="ECO:0007669"/>
    <property type="project" value="UniProtKB-UniRule"/>
</dbReference>
<evidence type="ECO:0000259" key="14">
    <source>
        <dbReference type="PROSITE" id="PS00300"/>
    </source>
</evidence>
<comment type="catalytic activity">
    <reaction evidence="12">
        <text>GTP + H2O = GDP + phosphate + H(+)</text>
        <dbReference type="Rhea" id="RHEA:19669"/>
        <dbReference type="ChEBI" id="CHEBI:15377"/>
        <dbReference type="ChEBI" id="CHEBI:15378"/>
        <dbReference type="ChEBI" id="CHEBI:37565"/>
        <dbReference type="ChEBI" id="CHEBI:43474"/>
        <dbReference type="ChEBI" id="CHEBI:58189"/>
        <dbReference type="EC" id="3.6.5.4"/>
    </reaction>
    <physiologicalReaction direction="left-to-right" evidence="12">
        <dbReference type="Rhea" id="RHEA:19670"/>
    </physiologicalReaction>
</comment>
<evidence type="ECO:0000313" key="15">
    <source>
        <dbReference type="EMBL" id="KAK4526442.1"/>
    </source>
</evidence>
<proteinExistence type="inferred from homology"/>
<evidence type="ECO:0000256" key="10">
    <source>
        <dbReference type="ARBA" id="ARBA00023135"/>
    </source>
</evidence>
<gene>
    <name evidence="15" type="ORF">GAYE_SCF24G4358</name>
</gene>